<dbReference type="GO" id="GO:0051539">
    <property type="term" value="F:4 iron, 4 sulfur cluster binding"/>
    <property type="evidence" value="ECO:0007669"/>
    <property type="project" value="UniProtKB-UniRule"/>
</dbReference>
<evidence type="ECO:0000256" key="6">
    <source>
        <dbReference type="ARBA" id="ARBA00022485"/>
    </source>
</evidence>
<dbReference type="InterPro" id="IPR044298">
    <property type="entry name" value="MIG/MutY"/>
</dbReference>
<keyword evidence="7" id="KW-0479">Metal-binding</keyword>
<dbReference type="GO" id="GO:0046872">
    <property type="term" value="F:metal ion binding"/>
    <property type="evidence" value="ECO:0007669"/>
    <property type="project" value="UniProtKB-UniRule"/>
</dbReference>
<dbReference type="GO" id="GO:0006284">
    <property type="term" value="P:base-excision repair"/>
    <property type="evidence" value="ECO:0007669"/>
    <property type="project" value="UniProtKB-UniRule"/>
</dbReference>
<comment type="cofactor">
    <cofactor evidence="14">
        <name>[4Fe-4S] cluster</name>
        <dbReference type="ChEBI" id="CHEBI:49883"/>
    </cofactor>
    <text evidence="14">Binds 1 [4Fe-4S] cluster.</text>
</comment>
<dbReference type="Gene3D" id="3.90.79.10">
    <property type="entry name" value="Nucleoside Triphosphate Pyrophosphohydrolase"/>
    <property type="match status" value="1"/>
</dbReference>
<dbReference type="SUPFAM" id="SSF55811">
    <property type="entry name" value="Nudix"/>
    <property type="match status" value="1"/>
</dbReference>
<dbReference type="SUPFAM" id="SSF48150">
    <property type="entry name" value="DNA-glycosylase"/>
    <property type="match status" value="1"/>
</dbReference>
<dbReference type="EC" id="3.2.2.31" evidence="4 14"/>
<keyword evidence="9" id="KW-0378">Hydrolase</keyword>
<dbReference type="InterPro" id="IPR011257">
    <property type="entry name" value="DNA_glycosylase"/>
</dbReference>
<keyword evidence="12" id="KW-0234">DNA repair</keyword>
<dbReference type="GO" id="GO:0000701">
    <property type="term" value="F:purine-specific mismatch base pair DNA N-glycosylase activity"/>
    <property type="evidence" value="ECO:0007669"/>
    <property type="project" value="UniProtKB-EC"/>
</dbReference>
<evidence type="ECO:0000256" key="8">
    <source>
        <dbReference type="ARBA" id="ARBA00022763"/>
    </source>
</evidence>
<dbReference type="CDD" id="cd00056">
    <property type="entry name" value="ENDO3c"/>
    <property type="match status" value="1"/>
</dbReference>
<evidence type="ECO:0000256" key="5">
    <source>
        <dbReference type="ARBA" id="ARBA00022023"/>
    </source>
</evidence>
<accession>A0A7K0G1N9</accession>
<evidence type="ECO:0000313" key="17">
    <source>
        <dbReference type="Proteomes" id="UP000487757"/>
    </source>
</evidence>
<dbReference type="GO" id="GO:0032357">
    <property type="term" value="F:oxidized purine DNA binding"/>
    <property type="evidence" value="ECO:0007669"/>
    <property type="project" value="TreeGrafter"/>
</dbReference>
<dbReference type="PANTHER" id="PTHR42944:SF1">
    <property type="entry name" value="ADENINE DNA GLYCOSYLASE"/>
    <property type="match status" value="1"/>
</dbReference>
<dbReference type="GO" id="GO:0006298">
    <property type="term" value="P:mismatch repair"/>
    <property type="evidence" value="ECO:0007669"/>
    <property type="project" value="TreeGrafter"/>
</dbReference>
<dbReference type="Pfam" id="PF00730">
    <property type="entry name" value="HhH-GPD"/>
    <property type="match status" value="1"/>
</dbReference>
<comment type="similarity">
    <text evidence="3 14">Belongs to the Nth/MutY family.</text>
</comment>
<dbReference type="GO" id="GO:0035485">
    <property type="term" value="F:adenine/guanine mispair binding"/>
    <property type="evidence" value="ECO:0007669"/>
    <property type="project" value="TreeGrafter"/>
</dbReference>
<evidence type="ECO:0000256" key="10">
    <source>
        <dbReference type="ARBA" id="ARBA00023004"/>
    </source>
</evidence>
<dbReference type="SMART" id="SM00478">
    <property type="entry name" value="ENDO3c"/>
    <property type="match status" value="1"/>
</dbReference>
<dbReference type="Proteomes" id="UP000487757">
    <property type="component" value="Unassembled WGS sequence"/>
</dbReference>
<dbReference type="Gene3D" id="1.10.1670.10">
    <property type="entry name" value="Helix-hairpin-Helix base-excision DNA repair enzymes (C-terminal)"/>
    <property type="match status" value="1"/>
</dbReference>
<comment type="caution">
    <text evidence="16">The sequence shown here is derived from an EMBL/GenBank/DDBJ whole genome shotgun (WGS) entry which is preliminary data.</text>
</comment>
<organism evidence="16 17">
    <name type="scientific">Pedobacter petrophilus</name>
    <dbReference type="NCBI Taxonomy" id="1908241"/>
    <lineage>
        <taxon>Bacteria</taxon>
        <taxon>Pseudomonadati</taxon>
        <taxon>Bacteroidota</taxon>
        <taxon>Sphingobacteriia</taxon>
        <taxon>Sphingobacteriales</taxon>
        <taxon>Sphingobacteriaceae</taxon>
        <taxon>Pedobacter</taxon>
    </lineage>
</organism>
<dbReference type="PANTHER" id="PTHR42944">
    <property type="entry name" value="ADENINE DNA GLYCOSYLASE"/>
    <property type="match status" value="1"/>
</dbReference>
<keyword evidence="8 14" id="KW-0227">DNA damage</keyword>
<evidence type="ECO:0000256" key="1">
    <source>
        <dbReference type="ARBA" id="ARBA00000843"/>
    </source>
</evidence>
<dbReference type="InterPro" id="IPR029119">
    <property type="entry name" value="MutY_C"/>
</dbReference>
<dbReference type="Pfam" id="PF14815">
    <property type="entry name" value="NUDIX_4"/>
    <property type="match status" value="1"/>
</dbReference>
<evidence type="ECO:0000256" key="3">
    <source>
        <dbReference type="ARBA" id="ARBA00008343"/>
    </source>
</evidence>
<keyword evidence="17" id="KW-1185">Reference proteome</keyword>
<name>A0A7K0G1N9_9SPHI</name>
<evidence type="ECO:0000256" key="9">
    <source>
        <dbReference type="ARBA" id="ARBA00022801"/>
    </source>
</evidence>
<dbReference type="InterPro" id="IPR003265">
    <property type="entry name" value="HhH-GPD_domain"/>
</dbReference>
<dbReference type="FunFam" id="1.10.340.30:FF:000002">
    <property type="entry name" value="Adenine DNA glycosylase"/>
    <property type="match status" value="1"/>
</dbReference>
<keyword evidence="11" id="KW-0411">Iron-sulfur</keyword>
<dbReference type="InterPro" id="IPR005760">
    <property type="entry name" value="A/G_AdeGlyc_MutY"/>
</dbReference>
<keyword evidence="6" id="KW-0004">4Fe-4S</keyword>
<dbReference type="GO" id="GO:0034039">
    <property type="term" value="F:8-oxo-7,8-dihydroguanine DNA N-glycosylase activity"/>
    <property type="evidence" value="ECO:0007669"/>
    <property type="project" value="TreeGrafter"/>
</dbReference>
<sequence length="354" mass="40892">MTFQLELINWYQNNKRDLPWRHTNDAYTIWLSEIILQQTRVEQGLPYFNSFLENFPTVGDFAAATETRVLKLWQGLGYYSRGRNMHATAQNVVNNFNGMFPTRHDDLIKLKGIGEYTAAAISSFSSGEARAVVDGNVFRVLARYFGIETPINAPAGKKEFFKLANELLYQEDPATYNQSIMEFGAIQCKPKSPNCSICPLNQTCFAFTHHQVNLLPVKLRKAAQKHRYISYFICENDGEVLVHERQAGDIWQHLFDFPSIETVEEINLNSSSFAETVTETFGANAEFIPLVNKRHILTHQIIHIHFFVLNNYIFNIDKQKELNWVSLSRLNELPQPKVIHDFTTEYLLNTEWTN</sequence>
<keyword evidence="13 14" id="KW-0326">Glycosidase</keyword>
<comment type="catalytic activity">
    <reaction evidence="1 14">
        <text>Hydrolyzes free adenine bases from 7,8-dihydro-8-oxoguanine:adenine mismatched double-stranded DNA, leaving an apurinic site.</text>
        <dbReference type="EC" id="3.2.2.31"/>
    </reaction>
</comment>
<evidence type="ECO:0000256" key="13">
    <source>
        <dbReference type="ARBA" id="ARBA00023295"/>
    </source>
</evidence>
<evidence type="ECO:0000256" key="11">
    <source>
        <dbReference type="ARBA" id="ARBA00023014"/>
    </source>
</evidence>
<protein>
    <recommendedName>
        <fullName evidence="5 14">Adenine DNA glycosylase</fullName>
        <ecNumber evidence="4 14">3.2.2.31</ecNumber>
    </recommendedName>
</protein>
<dbReference type="AlphaFoldDB" id="A0A7K0G1N9"/>
<dbReference type="OrthoDB" id="9802365at2"/>
<dbReference type="CDD" id="cd03431">
    <property type="entry name" value="NUDIX_DNA_Glycosylase_C-MutY"/>
    <property type="match status" value="1"/>
</dbReference>
<dbReference type="NCBIfam" id="TIGR01084">
    <property type="entry name" value="mutY"/>
    <property type="match status" value="1"/>
</dbReference>
<evidence type="ECO:0000256" key="2">
    <source>
        <dbReference type="ARBA" id="ARBA00002933"/>
    </source>
</evidence>
<proteinExistence type="inferred from homology"/>
<evidence type="ECO:0000256" key="7">
    <source>
        <dbReference type="ARBA" id="ARBA00022723"/>
    </source>
</evidence>
<keyword evidence="10 14" id="KW-0408">Iron</keyword>
<reference evidence="16 17" key="1">
    <citation type="submission" date="2019-11" db="EMBL/GenBank/DDBJ databases">
        <title>Pedobacter petrophilus genome.</title>
        <authorList>
            <person name="Feldbauer M.J."/>
            <person name="Newman J.D."/>
        </authorList>
    </citation>
    <scope>NUCLEOTIDE SEQUENCE [LARGE SCALE GENOMIC DNA]</scope>
    <source>
        <strain evidence="16 17">LMG 29686</strain>
    </source>
</reference>
<dbReference type="Gene3D" id="1.10.340.30">
    <property type="entry name" value="Hypothetical protein, domain 2"/>
    <property type="match status" value="1"/>
</dbReference>
<dbReference type="InterPro" id="IPR015797">
    <property type="entry name" value="NUDIX_hydrolase-like_dom_sf"/>
</dbReference>
<evidence type="ECO:0000256" key="12">
    <source>
        <dbReference type="ARBA" id="ARBA00023204"/>
    </source>
</evidence>
<evidence type="ECO:0000256" key="14">
    <source>
        <dbReference type="RuleBase" id="RU365096"/>
    </source>
</evidence>
<gene>
    <name evidence="16" type="primary">mutY</name>
    <name evidence="16" type="ORF">GJU39_12390</name>
</gene>
<comment type="function">
    <text evidence="2">Adenine glycosylase active on G-A mispairs. MutY also corrects error-prone DNA synthesis past GO lesions which are due to the oxidatively damaged form of guanine: 7,8-dihydro-8-oxoguanine (8-oxo-dGTP).</text>
</comment>
<dbReference type="InterPro" id="IPR023170">
    <property type="entry name" value="HhH_base_excis_C"/>
</dbReference>
<dbReference type="EMBL" id="WKKH01000017">
    <property type="protein sequence ID" value="MRX76886.1"/>
    <property type="molecule type" value="Genomic_DNA"/>
</dbReference>
<evidence type="ECO:0000259" key="15">
    <source>
        <dbReference type="SMART" id="SM00478"/>
    </source>
</evidence>
<feature type="domain" description="HhH-GPD" evidence="15">
    <location>
        <begin position="35"/>
        <end position="186"/>
    </location>
</feature>
<dbReference type="RefSeq" id="WP_154281114.1">
    <property type="nucleotide sequence ID" value="NZ_JBHUJQ010000001.1"/>
</dbReference>
<evidence type="ECO:0000313" key="16">
    <source>
        <dbReference type="EMBL" id="MRX76886.1"/>
    </source>
</evidence>
<evidence type="ECO:0000256" key="4">
    <source>
        <dbReference type="ARBA" id="ARBA00012045"/>
    </source>
</evidence>